<gene>
    <name evidence="2" type="primary">gb24682</name>
    <name evidence="2" type="ORF">PR202_gb24682</name>
</gene>
<proteinExistence type="predicted"/>
<reference evidence="2" key="1">
    <citation type="journal article" date="2018" name="DNA Res.">
        <title>Multiple hybrid de novo genome assembly of finger millet, an orphan allotetraploid crop.</title>
        <authorList>
            <person name="Hatakeyama M."/>
            <person name="Aluri S."/>
            <person name="Balachadran M.T."/>
            <person name="Sivarajan S.R."/>
            <person name="Patrignani A."/>
            <person name="Gruter S."/>
            <person name="Poveda L."/>
            <person name="Shimizu-Inatsugi R."/>
            <person name="Baeten J."/>
            <person name="Francoijs K.J."/>
            <person name="Nataraja K.N."/>
            <person name="Reddy Y.A.N."/>
            <person name="Phadnis S."/>
            <person name="Ravikumar R.L."/>
            <person name="Schlapbach R."/>
            <person name="Sreeman S.M."/>
            <person name="Shimizu K.K."/>
        </authorList>
    </citation>
    <scope>NUCLEOTIDE SEQUENCE</scope>
</reference>
<protein>
    <submittedName>
        <fullName evidence="2">Uncharacterized protein</fullName>
    </submittedName>
</protein>
<organism evidence="2 3">
    <name type="scientific">Eleusine coracana subsp. coracana</name>
    <dbReference type="NCBI Taxonomy" id="191504"/>
    <lineage>
        <taxon>Eukaryota</taxon>
        <taxon>Viridiplantae</taxon>
        <taxon>Streptophyta</taxon>
        <taxon>Embryophyta</taxon>
        <taxon>Tracheophyta</taxon>
        <taxon>Spermatophyta</taxon>
        <taxon>Magnoliopsida</taxon>
        <taxon>Liliopsida</taxon>
        <taxon>Poales</taxon>
        <taxon>Poaceae</taxon>
        <taxon>PACMAD clade</taxon>
        <taxon>Chloridoideae</taxon>
        <taxon>Cynodonteae</taxon>
        <taxon>Eleusininae</taxon>
        <taxon>Eleusine</taxon>
    </lineage>
</organism>
<feature type="compositionally biased region" description="Low complexity" evidence="1">
    <location>
        <begin position="1"/>
        <end position="23"/>
    </location>
</feature>
<dbReference type="EMBL" id="BQKI01000088">
    <property type="protein sequence ID" value="GJN35869.1"/>
    <property type="molecule type" value="Genomic_DNA"/>
</dbReference>
<dbReference type="PANTHER" id="PTHR36800:SF1">
    <property type="entry name" value="POLYAMINE-MODULATED FACTOR 1-BINDING PROTEIN"/>
    <property type="match status" value="1"/>
</dbReference>
<name>A0AAV5FM07_ELECO</name>
<keyword evidence="3" id="KW-1185">Reference proteome</keyword>
<evidence type="ECO:0000256" key="1">
    <source>
        <dbReference type="SAM" id="MobiDB-lite"/>
    </source>
</evidence>
<sequence>MAHSPSGSRAAAASAGDEAFTDATADDGGDSKLSALLYDVSQQVQGALQNMLKMTSEIDRCDGEIEAEMERAREAVAEKGRALEDDRDRVQKAALAALDILSGAARGGM</sequence>
<evidence type="ECO:0000313" key="3">
    <source>
        <dbReference type="Proteomes" id="UP001054889"/>
    </source>
</evidence>
<evidence type="ECO:0000313" key="2">
    <source>
        <dbReference type="EMBL" id="GJN35869.1"/>
    </source>
</evidence>
<feature type="region of interest" description="Disordered" evidence="1">
    <location>
        <begin position="1"/>
        <end position="26"/>
    </location>
</feature>
<reference evidence="2" key="2">
    <citation type="submission" date="2021-12" db="EMBL/GenBank/DDBJ databases">
        <title>Resequencing data analysis of finger millet.</title>
        <authorList>
            <person name="Hatakeyama M."/>
            <person name="Aluri S."/>
            <person name="Balachadran M.T."/>
            <person name="Sivarajan S.R."/>
            <person name="Poveda L."/>
            <person name="Shimizu-Inatsugi R."/>
            <person name="Schlapbach R."/>
            <person name="Sreeman S.M."/>
            <person name="Shimizu K.K."/>
        </authorList>
    </citation>
    <scope>NUCLEOTIDE SEQUENCE</scope>
</reference>
<comment type="caution">
    <text evidence="2">The sequence shown here is derived from an EMBL/GenBank/DDBJ whole genome shotgun (WGS) entry which is preliminary data.</text>
</comment>
<accession>A0AAV5FM07</accession>
<dbReference type="Proteomes" id="UP001054889">
    <property type="component" value="Unassembled WGS sequence"/>
</dbReference>
<dbReference type="PANTHER" id="PTHR36800">
    <property type="entry name" value="POLYAMINE-MODULATED FACTOR 1-BINDING PROTEIN"/>
    <property type="match status" value="1"/>
</dbReference>
<dbReference type="AlphaFoldDB" id="A0AAV5FM07"/>